<name>A0A6A6Z136_9PEZI</name>
<dbReference type="Proteomes" id="UP000504636">
    <property type="component" value="Unplaced"/>
</dbReference>
<dbReference type="EMBL" id="MU003695">
    <property type="protein sequence ID" value="KAF2813937.1"/>
    <property type="molecule type" value="Genomic_DNA"/>
</dbReference>
<organism evidence="10">
    <name type="scientific">Mytilinidion resinicola</name>
    <dbReference type="NCBI Taxonomy" id="574789"/>
    <lineage>
        <taxon>Eukaryota</taxon>
        <taxon>Fungi</taxon>
        <taxon>Dikarya</taxon>
        <taxon>Ascomycota</taxon>
        <taxon>Pezizomycotina</taxon>
        <taxon>Dothideomycetes</taxon>
        <taxon>Pleosporomycetidae</taxon>
        <taxon>Mytilinidiales</taxon>
        <taxon>Mytilinidiaceae</taxon>
        <taxon>Mytilinidion</taxon>
    </lineage>
</organism>
<evidence type="ECO:0000256" key="5">
    <source>
        <dbReference type="ARBA" id="ARBA00022824"/>
    </source>
</evidence>
<dbReference type="InterPro" id="IPR007751">
    <property type="entry name" value="DUF676_lipase-like"/>
</dbReference>
<evidence type="ECO:0000256" key="7">
    <source>
        <dbReference type="ARBA" id="ARBA00023136"/>
    </source>
</evidence>
<reference evidence="12" key="2">
    <citation type="submission" date="2020-04" db="EMBL/GenBank/DDBJ databases">
        <authorList>
            <consortium name="NCBI Genome Project"/>
        </authorList>
    </citation>
    <scope>NUCLEOTIDE SEQUENCE</scope>
    <source>
        <strain evidence="12">CBS 304.34</strain>
    </source>
</reference>
<keyword evidence="6" id="KW-0496">Mitochondrion</keyword>
<comment type="similarity">
    <text evidence="4">Belongs to the putative lipase ROG1 family.</text>
</comment>
<dbReference type="PANTHER" id="PTHR48182:SF2">
    <property type="entry name" value="PROTEIN SERAC1"/>
    <property type="match status" value="1"/>
</dbReference>
<dbReference type="GO" id="GO:0016020">
    <property type="term" value="C:membrane"/>
    <property type="evidence" value="ECO:0007669"/>
    <property type="project" value="UniProtKB-SubCell"/>
</dbReference>
<evidence type="ECO:0000256" key="3">
    <source>
        <dbReference type="ARBA" id="ARBA00004370"/>
    </source>
</evidence>
<dbReference type="SUPFAM" id="SSF53474">
    <property type="entry name" value="alpha/beta-Hydrolases"/>
    <property type="match status" value="1"/>
</dbReference>
<keyword evidence="7" id="KW-0472">Membrane</keyword>
<evidence type="ECO:0000256" key="2">
    <source>
        <dbReference type="ARBA" id="ARBA00004240"/>
    </source>
</evidence>
<dbReference type="InterPro" id="IPR029058">
    <property type="entry name" value="AB_hydrolase_fold"/>
</dbReference>
<accession>A0A6A6Z136</accession>
<protein>
    <recommendedName>
        <fullName evidence="9">DUF676 domain-containing protein</fullName>
    </recommendedName>
</protein>
<dbReference type="RefSeq" id="XP_033580901.1">
    <property type="nucleotide sequence ID" value="XM_033727709.1"/>
</dbReference>
<evidence type="ECO:0000313" key="11">
    <source>
        <dbReference type="Proteomes" id="UP000504636"/>
    </source>
</evidence>
<reference evidence="12" key="3">
    <citation type="submission" date="2025-04" db="UniProtKB">
        <authorList>
            <consortium name="RefSeq"/>
        </authorList>
    </citation>
    <scope>IDENTIFICATION</scope>
    <source>
        <strain evidence="12">CBS 304.34</strain>
    </source>
</reference>
<gene>
    <name evidence="10 12" type="ORF">BDZ99DRAFT_567647</name>
</gene>
<dbReference type="GO" id="GO:0005739">
    <property type="term" value="C:mitochondrion"/>
    <property type="evidence" value="ECO:0007669"/>
    <property type="project" value="UniProtKB-SubCell"/>
</dbReference>
<feature type="domain" description="DUF676" evidence="9">
    <location>
        <begin position="148"/>
        <end position="228"/>
    </location>
</feature>
<evidence type="ECO:0000313" key="12">
    <source>
        <dbReference type="RefSeq" id="XP_033580901.1"/>
    </source>
</evidence>
<dbReference type="Gene3D" id="3.40.50.1820">
    <property type="entry name" value="alpha/beta hydrolase"/>
    <property type="match status" value="1"/>
</dbReference>
<keyword evidence="11" id="KW-1185">Reference proteome</keyword>
<dbReference type="PANTHER" id="PTHR48182">
    <property type="entry name" value="PROTEIN SERAC1"/>
    <property type="match status" value="1"/>
</dbReference>
<feature type="region of interest" description="Disordered" evidence="8">
    <location>
        <begin position="42"/>
        <end position="65"/>
    </location>
</feature>
<sequence>MATAVEALTPVADVGLTILSNPQDAVLDIIFVHGLQGHPQDTWTYKSKPAQSPQSRGLSPSKAAKSTKLRTFSIFSKFPKRKNLEPGTLGVGVDQENDARDRGGQGIDVFWPRDLLKDDVPKARIMTFGYNTKITQGYQAAHQGNIFSHARNLLYELEEKRRKVADRELVFMAHSLGGILVKEVLRRSQTDPDAKIQKIFMSTTGVFFFGTPHRGSRVGINQSINFDVSKLIDCFVEQAVIDLI</sequence>
<evidence type="ECO:0000256" key="4">
    <source>
        <dbReference type="ARBA" id="ARBA00007920"/>
    </source>
</evidence>
<feature type="compositionally biased region" description="Polar residues" evidence="8">
    <location>
        <begin position="42"/>
        <end position="58"/>
    </location>
</feature>
<dbReference type="GO" id="GO:0005783">
    <property type="term" value="C:endoplasmic reticulum"/>
    <property type="evidence" value="ECO:0007669"/>
    <property type="project" value="UniProtKB-SubCell"/>
</dbReference>
<dbReference type="OrthoDB" id="5086500at2759"/>
<dbReference type="Pfam" id="PF05057">
    <property type="entry name" value="DUF676"/>
    <property type="match status" value="1"/>
</dbReference>
<evidence type="ECO:0000256" key="1">
    <source>
        <dbReference type="ARBA" id="ARBA00004173"/>
    </source>
</evidence>
<dbReference type="GeneID" id="54468602"/>
<evidence type="ECO:0000259" key="9">
    <source>
        <dbReference type="Pfam" id="PF05057"/>
    </source>
</evidence>
<reference evidence="10 12" key="1">
    <citation type="journal article" date="2020" name="Stud. Mycol.">
        <title>101 Dothideomycetes genomes: a test case for predicting lifestyles and emergence of pathogens.</title>
        <authorList>
            <person name="Haridas S."/>
            <person name="Albert R."/>
            <person name="Binder M."/>
            <person name="Bloem J."/>
            <person name="Labutti K."/>
            <person name="Salamov A."/>
            <person name="Andreopoulos B."/>
            <person name="Baker S."/>
            <person name="Barry K."/>
            <person name="Bills G."/>
            <person name="Bluhm B."/>
            <person name="Cannon C."/>
            <person name="Castanera R."/>
            <person name="Culley D."/>
            <person name="Daum C."/>
            <person name="Ezra D."/>
            <person name="Gonzalez J."/>
            <person name="Henrissat B."/>
            <person name="Kuo A."/>
            <person name="Liang C."/>
            <person name="Lipzen A."/>
            <person name="Lutzoni F."/>
            <person name="Magnuson J."/>
            <person name="Mondo S."/>
            <person name="Nolan M."/>
            <person name="Ohm R."/>
            <person name="Pangilinan J."/>
            <person name="Park H.-J."/>
            <person name="Ramirez L."/>
            <person name="Alfaro M."/>
            <person name="Sun H."/>
            <person name="Tritt A."/>
            <person name="Yoshinaga Y."/>
            <person name="Zwiers L.-H."/>
            <person name="Turgeon B."/>
            <person name="Goodwin S."/>
            <person name="Spatafora J."/>
            <person name="Crous P."/>
            <person name="Grigoriev I."/>
        </authorList>
    </citation>
    <scope>NUCLEOTIDE SEQUENCE</scope>
    <source>
        <strain evidence="10 12">CBS 304.34</strain>
    </source>
</reference>
<evidence type="ECO:0000313" key="10">
    <source>
        <dbReference type="EMBL" id="KAF2813937.1"/>
    </source>
</evidence>
<keyword evidence="5" id="KW-0256">Endoplasmic reticulum</keyword>
<dbReference type="InterPro" id="IPR052374">
    <property type="entry name" value="SERAC1"/>
</dbReference>
<proteinExistence type="inferred from homology"/>
<evidence type="ECO:0000256" key="6">
    <source>
        <dbReference type="ARBA" id="ARBA00023128"/>
    </source>
</evidence>
<evidence type="ECO:0000256" key="8">
    <source>
        <dbReference type="SAM" id="MobiDB-lite"/>
    </source>
</evidence>
<comment type="subcellular location">
    <subcellularLocation>
        <location evidence="2">Endoplasmic reticulum</location>
    </subcellularLocation>
    <subcellularLocation>
        <location evidence="3">Membrane</location>
    </subcellularLocation>
    <subcellularLocation>
        <location evidence="1">Mitochondrion</location>
    </subcellularLocation>
</comment>
<dbReference type="AlphaFoldDB" id="A0A6A6Z136"/>